<evidence type="ECO:0000256" key="1">
    <source>
        <dbReference type="ARBA" id="ARBA00004196"/>
    </source>
</evidence>
<evidence type="ECO:0000313" key="4">
    <source>
        <dbReference type="EMBL" id="EKE28725.1"/>
    </source>
</evidence>
<dbReference type="GO" id="GO:0030313">
    <property type="term" value="C:cell envelope"/>
    <property type="evidence" value="ECO:0007669"/>
    <property type="project" value="UniProtKB-SubCell"/>
</dbReference>
<protein>
    <recommendedName>
        <fullName evidence="5">Efflux transporter, RND family, MFP subunit</fullName>
    </recommendedName>
</protein>
<name>K2GZ34_9BACT</name>
<comment type="caution">
    <text evidence="4">The sequence shown here is derived from an EMBL/GenBank/DDBJ whole genome shotgun (WGS) entry which is preliminary data.</text>
</comment>
<feature type="coiled-coil region" evidence="3">
    <location>
        <begin position="161"/>
        <end position="195"/>
    </location>
</feature>
<dbReference type="PANTHER" id="PTHR32347:SF23">
    <property type="entry name" value="BLL5650 PROTEIN"/>
    <property type="match status" value="1"/>
</dbReference>
<feature type="coiled-coil region" evidence="3">
    <location>
        <begin position="379"/>
        <end position="438"/>
    </location>
</feature>
<keyword evidence="2 3" id="KW-0175">Coiled coil</keyword>
<evidence type="ECO:0008006" key="5">
    <source>
        <dbReference type="Google" id="ProtNLM"/>
    </source>
</evidence>
<dbReference type="InterPro" id="IPR050465">
    <property type="entry name" value="UPF0194_transport"/>
</dbReference>
<sequence length="691" mass="79070">MKKIFTFKKIITLAVIVLIGYFSYNHFFPKTAKSTFVTLKAQVRKWDIEDSVQVIWTSQVVNQQKLVFSQNWTVAKVHVKEWDSIKKWQLLAELDKTDVQNSISQSQVSLSNAKIKLDQLLNPPEQKDIIKSQNDIDSTAANLSSANSSLENLLTDRDNKLTDIQNQLEAKKGELANKKSDLALAQNDLDTLIKQESLNVSNFWISSSNTIVSAYNDARQYVIDAQGMLTSVDQIFWISWLYKNNIIDYDIYLSAKNSSYRWLTATDWNNSKSLLNDSLIKLDSLDTKKLTNENITDLLNSISKVFGSLQVLGKDASDAAQSSIPSQSLQQSQINSFYNSMLQIWSQAKSTSDKIQNTLVAVSTITPEDIKSSQSQSNIAQKRSSINNQQLSIANAQNEIDSTIKSIDFTRKDYENKIKQQQDSIKNLENSLKLGKANFESLMKWPTKEEIALQKNAIASQELAMMNSKTNISKYELRAPFDWVVDQNDIKVWDNIISNQQLYIYIENPNLVQLNATIDQLDVVKVNIWAKSRIVFDSFPEKTLEWIVEEINTSPTQTSWVTTYNVKITLDKWDLKIFSWMSATINIIVQSKKWVLTLPSSFIQKRRDKSFVTIEDPENKAWTWTRTEIVTWISNLLNSEIVSWINEGDTVLRFVATSSWSSAPWSLIPVWWRAGGNTEGWGGWFRQSGWR</sequence>
<evidence type="ECO:0000256" key="3">
    <source>
        <dbReference type="SAM" id="Coils"/>
    </source>
</evidence>
<dbReference type="PANTHER" id="PTHR32347">
    <property type="entry name" value="EFFLUX SYSTEM COMPONENT YKNX-RELATED"/>
    <property type="match status" value="1"/>
</dbReference>
<dbReference type="Gene3D" id="2.40.30.170">
    <property type="match status" value="1"/>
</dbReference>
<reference evidence="4" key="1">
    <citation type="journal article" date="2012" name="Science">
        <title>Fermentation, hydrogen, and sulfur metabolism in multiple uncultivated bacterial phyla.</title>
        <authorList>
            <person name="Wrighton K.C."/>
            <person name="Thomas B.C."/>
            <person name="Sharon I."/>
            <person name="Miller C.S."/>
            <person name="Castelle C.J."/>
            <person name="VerBerkmoes N.C."/>
            <person name="Wilkins M.J."/>
            <person name="Hettich R.L."/>
            <person name="Lipton M.S."/>
            <person name="Williams K.H."/>
            <person name="Long P.E."/>
            <person name="Banfield J.F."/>
        </authorList>
    </citation>
    <scope>NUCLEOTIDE SEQUENCE [LARGE SCALE GENOMIC DNA]</scope>
</reference>
<gene>
    <name evidence="4" type="ORF">ACD_3C00025G0014</name>
</gene>
<dbReference type="AlphaFoldDB" id="K2GZ34"/>
<comment type="subcellular location">
    <subcellularLocation>
        <location evidence="1">Cell envelope</location>
    </subcellularLocation>
</comment>
<proteinExistence type="predicted"/>
<dbReference type="EMBL" id="AMFJ01000299">
    <property type="protein sequence ID" value="EKE28725.1"/>
    <property type="molecule type" value="Genomic_DNA"/>
</dbReference>
<organism evidence="4">
    <name type="scientific">uncultured bacterium</name>
    <name type="common">gcode 4</name>
    <dbReference type="NCBI Taxonomy" id="1234023"/>
    <lineage>
        <taxon>Bacteria</taxon>
        <taxon>environmental samples</taxon>
    </lineage>
</organism>
<evidence type="ECO:0000256" key="2">
    <source>
        <dbReference type="ARBA" id="ARBA00023054"/>
    </source>
</evidence>
<accession>K2GZ34</accession>